<dbReference type="EMBL" id="FNZQ01000004">
    <property type="protein sequence ID" value="SEL32584.1"/>
    <property type="molecule type" value="Genomic_DNA"/>
</dbReference>
<organism evidence="3 4">
    <name type="scientific">Jannaschia helgolandensis</name>
    <dbReference type="NCBI Taxonomy" id="188906"/>
    <lineage>
        <taxon>Bacteria</taxon>
        <taxon>Pseudomonadati</taxon>
        <taxon>Pseudomonadota</taxon>
        <taxon>Alphaproteobacteria</taxon>
        <taxon>Rhodobacterales</taxon>
        <taxon>Roseobacteraceae</taxon>
        <taxon>Jannaschia</taxon>
    </lineage>
</organism>
<dbReference type="InterPro" id="IPR027275">
    <property type="entry name" value="PRC-brl_dom"/>
</dbReference>
<dbReference type="InterPro" id="IPR011033">
    <property type="entry name" value="PRC_barrel-like_sf"/>
</dbReference>
<dbReference type="STRING" id="188906.SAMN04488526_2467"/>
<evidence type="ECO:0000313" key="4">
    <source>
        <dbReference type="Proteomes" id="UP000199283"/>
    </source>
</evidence>
<feature type="chain" id="PRO_5011760351" evidence="1">
    <location>
        <begin position="22"/>
        <end position="242"/>
    </location>
</feature>
<keyword evidence="4" id="KW-1185">Reference proteome</keyword>
<dbReference type="RefSeq" id="WP_245737586.1">
    <property type="nucleotide sequence ID" value="NZ_FNZQ01000004.1"/>
</dbReference>
<feature type="domain" description="PRC-barrel" evidence="2">
    <location>
        <begin position="47"/>
        <end position="118"/>
    </location>
</feature>
<accession>A0A1H7PAW6</accession>
<dbReference type="Gene3D" id="2.30.30.240">
    <property type="entry name" value="PRC-barrel domain"/>
    <property type="match status" value="1"/>
</dbReference>
<name>A0A1H7PAW6_9RHOB</name>
<dbReference type="Pfam" id="PF05239">
    <property type="entry name" value="PRC"/>
    <property type="match status" value="1"/>
</dbReference>
<evidence type="ECO:0000259" key="2">
    <source>
        <dbReference type="Pfam" id="PF05239"/>
    </source>
</evidence>
<proteinExistence type="predicted"/>
<evidence type="ECO:0000256" key="1">
    <source>
        <dbReference type="SAM" id="SignalP"/>
    </source>
</evidence>
<keyword evidence="1" id="KW-0732">Signal</keyword>
<dbReference type="SUPFAM" id="SSF50346">
    <property type="entry name" value="PRC-barrel domain"/>
    <property type="match status" value="1"/>
</dbReference>
<dbReference type="AlphaFoldDB" id="A0A1H7PAW6"/>
<protein>
    <submittedName>
        <fullName evidence="3">PRC-barrel domain-containing protein</fullName>
    </submittedName>
</protein>
<reference evidence="3 4" key="1">
    <citation type="submission" date="2016-10" db="EMBL/GenBank/DDBJ databases">
        <authorList>
            <person name="de Groot N.N."/>
        </authorList>
    </citation>
    <scope>NUCLEOTIDE SEQUENCE [LARGE SCALE GENOMIC DNA]</scope>
    <source>
        <strain evidence="3 4">DSM 14858</strain>
    </source>
</reference>
<gene>
    <name evidence="3" type="ORF">SAMN04488526_2467</name>
</gene>
<feature type="signal peptide" evidence="1">
    <location>
        <begin position="1"/>
        <end position="21"/>
    </location>
</feature>
<evidence type="ECO:0000313" key="3">
    <source>
        <dbReference type="EMBL" id="SEL32584.1"/>
    </source>
</evidence>
<sequence>MTKNSMIFTIMASVLAAPLFAQEGVLDDAKVVSLPDWRYDDLYSNGVSARNLFDRDVYGRTGDEIGDVEDILIGPDGQVKSIVAEVGGFWDIGDTHVSIPIDQVDTSDGRITVPVTEDSVGDYGFWNNEPVQTGAVESEIVEGVDDRAIPRAWRASELIGDYARLRDGNAYGDYGYVSDLILRDNKVAAVVVQPRAGYGPGYRAYPYYGYPYGWNAGSPYYDMPYTEDDIRDAEPFDYDRFE</sequence>
<dbReference type="Proteomes" id="UP000199283">
    <property type="component" value="Unassembled WGS sequence"/>
</dbReference>